<dbReference type="AlphaFoldDB" id="A0A7K1UZB6"/>
<dbReference type="InterPro" id="IPR006311">
    <property type="entry name" value="TAT_signal"/>
</dbReference>
<dbReference type="Proteomes" id="UP000466794">
    <property type="component" value="Unassembled WGS sequence"/>
</dbReference>
<reference evidence="2 3" key="1">
    <citation type="submission" date="2019-12" db="EMBL/GenBank/DDBJ databases">
        <title>Nocardia sp. nov. ET3-3 isolated from soil.</title>
        <authorList>
            <person name="Kanchanasin P."/>
            <person name="Tanasupawat S."/>
            <person name="Yuki M."/>
            <person name="Kudo T."/>
        </authorList>
    </citation>
    <scope>NUCLEOTIDE SEQUENCE [LARGE SCALE GENOMIC DNA]</scope>
    <source>
        <strain evidence="2 3">ET3-3</strain>
    </source>
</reference>
<accession>A0A7K1UZB6</accession>
<sequence>MATPRTRRTIIGGAVTAATALAVLSAAPSASAAVTGITPGTGLAHVNSTYTLTATDFGASTSTVVTFWVGDAAGGALTQLGTSTVNSNGLATISWTPTAVGSGTVKIVASDDGSSTSGNAAVTSVPVTAVPAGSLGTGSASKIPIIGGALSTLLGLVGLA</sequence>
<keyword evidence="3" id="KW-1185">Reference proteome</keyword>
<name>A0A7K1UZB6_9NOCA</name>
<feature type="chain" id="PRO_5029488653" evidence="1">
    <location>
        <begin position="33"/>
        <end position="160"/>
    </location>
</feature>
<gene>
    <name evidence="2" type="ORF">GPX89_21060</name>
</gene>
<evidence type="ECO:0000313" key="3">
    <source>
        <dbReference type="Proteomes" id="UP000466794"/>
    </source>
</evidence>
<feature type="signal peptide" evidence="1">
    <location>
        <begin position="1"/>
        <end position="32"/>
    </location>
</feature>
<keyword evidence="1" id="KW-0732">Signal</keyword>
<proteinExistence type="predicted"/>
<dbReference type="PROSITE" id="PS51318">
    <property type="entry name" value="TAT"/>
    <property type="match status" value="1"/>
</dbReference>
<protein>
    <submittedName>
        <fullName evidence="2">Uncharacterized protein</fullName>
    </submittedName>
</protein>
<evidence type="ECO:0000256" key="1">
    <source>
        <dbReference type="SAM" id="SignalP"/>
    </source>
</evidence>
<comment type="caution">
    <text evidence="2">The sequence shown here is derived from an EMBL/GenBank/DDBJ whole genome shotgun (WGS) entry which is preliminary data.</text>
</comment>
<dbReference type="RefSeq" id="WP_157389372.1">
    <property type="nucleotide sequence ID" value="NZ_WRPP01000004.1"/>
</dbReference>
<evidence type="ECO:0000313" key="2">
    <source>
        <dbReference type="EMBL" id="MVU79720.1"/>
    </source>
</evidence>
<dbReference type="EMBL" id="WRPP01000004">
    <property type="protein sequence ID" value="MVU79720.1"/>
    <property type="molecule type" value="Genomic_DNA"/>
</dbReference>
<organism evidence="2 3">
    <name type="scientific">Nocardia terrae</name>
    <dbReference type="NCBI Taxonomy" id="2675851"/>
    <lineage>
        <taxon>Bacteria</taxon>
        <taxon>Bacillati</taxon>
        <taxon>Actinomycetota</taxon>
        <taxon>Actinomycetes</taxon>
        <taxon>Mycobacteriales</taxon>
        <taxon>Nocardiaceae</taxon>
        <taxon>Nocardia</taxon>
    </lineage>
</organism>